<dbReference type="FunFam" id="1.10.1520.10:FF:000018">
    <property type="entry name" value="RNase III domain protein"/>
    <property type="match status" value="1"/>
</dbReference>
<dbReference type="InterPro" id="IPR000999">
    <property type="entry name" value="RNase_III_dom"/>
</dbReference>
<feature type="non-terminal residue" evidence="2">
    <location>
        <position position="1"/>
    </location>
</feature>
<name>A0A9P4YEP8_CRYP1</name>
<dbReference type="Proteomes" id="UP000803844">
    <property type="component" value="Unassembled WGS sequence"/>
</dbReference>
<dbReference type="Pfam" id="PF14622">
    <property type="entry name" value="Ribonucleas_3_3"/>
    <property type="match status" value="1"/>
</dbReference>
<feature type="domain" description="RNase III" evidence="1">
    <location>
        <begin position="57"/>
        <end position="190"/>
    </location>
</feature>
<sequence>RPRWSYTPERLKGRHGFSLNPIRDPRRAIWHVNNDPAKLDDFYERFLGRNGSKMLPEELRWLAITHKSFDYGRRGFNTRLAFFGKAYLPFARKYLDDPWRRDHFESPALRNVDKLSVNRPTDFMSVDELARVGIKTQLDKVMRWKPRIPENLKSSGIDVVLATTLFAIVGAVSLQHGGDVASRIAREKILA</sequence>
<dbReference type="InterPro" id="IPR036389">
    <property type="entry name" value="RNase_III_sf"/>
</dbReference>
<dbReference type="GO" id="GO:0006396">
    <property type="term" value="P:RNA processing"/>
    <property type="evidence" value="ECO:0007669"/>
    <property type="project" value="InterPro"/>
</dbReference>
<dbReference type="SUPFAM" id="SSF69065">
    <property type="entry name" value="RNase III domain-like"/>
    <property type="match status" value="1"/>
</dbReference>
<dbReference type="GO" id="GO:0005762">
    <property type="term" value="C:mitochondrial large ribosomal subunit"/>
    <property type="evidence" value="ECO:0007669"/>
    <property type="project" value="InterPro"/>
</dbReference>
<dbReference type="GeneID" id="63832563"/>
<evidence type="ECO:0000313" key="2">
    <source>
        <dbReference type="EMBL" id="KAF3771312.1"/>
    </source>
</evidence>
<reference evidence="2" key="1">
    <citation type="journal article" date="2020" name="Phytopathology">
        <title>Genome sequence of the chestnut blight fungus Cryphonectria parasitica EP155: A fundamental resource for an archetypical invasive plant pathogen.</title>
        <authorList>
            <person name="Crouch J.A."/>
            <person name="Dawe A."/>
            <person name="Aerts A."/>
            <person name="Barry K."/>
            <person name="Churchill A.C.L."/>
            <person name="Grimwood J."/>
            <person name="Hillman B."/>
            <person name="Milgroom M.G."/>
            <person name="Pangilinan J."/>
            <person name="Smith M."/>
            <person name="Salamov A."/>
            <person name="Schmutz J."/>
            <person name="Yadav J."/>
            <person name="Grigoriev I.V."/>
            <person name="Nuss D."/>
        </authorList>
    </citation>
    <scope>NUCLEOTIDE SEQUENCE</scope>
    <source>
        <strain evidence="2">EP155</strain>
    </source>
</reference>
<dbReference type="GO" id="GO:0032543">
    <property type="term" value="P:mitochondrial translation"/>
    <property type="evidence" value="ECO:0007669"/>
    <property type="project" value="InterPro"/>
</dbReference>
<comment type="caution">
    <text evidence="2">The sequence shown here is derived from an EMBL/GenBank/DDBJ whole genome shotgun (WGS) entry which is preliminary data.</text>
</comment>
<dbReference type="PANTHER" id="PTHR28160">
    <property type="entry name" value="54S RIBOSOMAL PROTEIN L15, MITOCHONDRIAL"/>
    <property type="match status" value="1"/>
</dbReference>
<dbReference type="RefSeq" id="XP_040782273.1">
    <property type="nucleotide sequence ID" value="XM_040915434.1"/>
</dbReference>
<dbReference type="OrthoDB" id="2281895at2759"/>
<dbReference type="GO" id="GO:0003735">
    <property type="term" value="F:structural constituent of ribosome"/>
    <property type="evidence" value="ECO:0007669"/>
    <property type="project" value="InterPro"/>
</dbReference>
<keyword evidence="3" id="KW-1185">Reference proteome</keyword>
<proteinExistence type="predicted"/>
<organism evidence="2 3">
    <name type="scientific">Cryphonectria parasitica (strain ATCC 38755 / EP155)</name>
    <dbReference type="NCBI Taxonomy" id="660469"/>
    <lineage>
        <taxon>Eukaryota</taxon>
        <taxon>Fungi</taxon>
        <taxon>Dikarya</taxon>
        <taxon>Ascomycota</taxon>
        <taxon>Pezizomycotina</taxon>
        <taxon>Sordariomycetes</taxon>
        <taxon>Sordariomycetidae</taxon>
        <taxon>Diaporthales</taxon>
        <taxon>Cryphonectriaceae</taxon>
        <taxon>Cryphonectria-Endothia species complex</taxon>
        <taxon>Cryphonectria</taxon>
    </lineage>
</organism>
<gene>
    <name evidence="2" type="ORF">M406DRAFT_18979</name>
</gene>
<evidence type="ECO:0000313" key="3">
    <source>
        <dbReference type="Proteomes" id="UP000803844"/>
    </source>
</evidence>
<dbReference type="EMBL" id="MU032344">
    <property type="protein sequence ID" value="KAF3771312.1"/>
    <property type="molecule type" value="Genomic_DNA"/>
</dbReference>
<evidence type="ECO:0000259" key="1">
    <source>
        <dbReference type="Pfam" id="PF14622"/>
    </source>
</evidence>
<dbReference type="GO" id="GO:0004525">
    <property type="term" value="F:ribonuclease III activity"/>
    <property type="evidence" value="ECO:0007669"/>
    <property type="project" value="InterPro"/>
</dbReference>
<dbReference type="Gene3D" id="1.10.1520.10">
    <property type="entry name" value="Ribonuclease III domain"/>
    <property type="match status" value="1"/>
</dbReference>
<feature type="non-terminal residue" evidence="2">
    <location>
        <position position="191"/>
    </location>
</feature>
<dbReference type="AlphaFoldDB" id="A0A9P4YEP8"/>
<dbReference type="PANTHER" id="PTHR28160:SF1">
    <property type="entry name" value="LARGE RIBOSOMAL SUBUNIT PROTEIN ML57"/>
    <property type="match status" value="1"/>
</dbReference>
<accession>A0A9P4YEP8</accession>
<dbReference type="InterPro" id="IPR040030">
    <property type="entry name" value="Ribosomal_mL57"/>
</dbReference>
<protein>
    <recommendedName>
        <fullName evidence="1">RNase III domain-containing protein</fullName>
    </recommendedName>
</protein>